<name>A0A8H6JMI0_9PEZI</name>
<accession>A0A8H6JMI0</accession>
<evidence type="ECO:0000256" key="1">
    <source>
        <dbReference type="SAM" id="MobiDB-lite"/>
    </source>
</evidence>
<comment type="caution">
    <text evidence="2">The sequence shown here is derived from an EMBL/GenBank/DDBJ whole genome shotgun (WGS) entry which is preliminary data.</text>
</comment>
<reference evidence="2 3" key="1">
    <citation type="journal article" date="2020" name="Phytopathology">
        <title>Genome Sequence Resources of Colletotrichum truncatum, C. plurivorum, C. musicola, and C. sojae: Four Species Pathogenic to Soybean (Glycine max).</title>
        <authorList>
            <person name="Rogerio F."/>
            <person name="Boufleur T.R."/>
            <person name="Ciampi-Guillardi M."/>
            <person name="Sukno S.A."/>
            <person name="Thon M.R."/>
            <person name="Massola Junior N.S."/>
            <person name="Baroncelli R."/>
        </authorList>
    </citation>
    <scope>NUCLEOTIDE SEQUENCE [LARGE SCALE GENOMIC DNA]</scope>
    <source>
        <strain evidence="2 3">LFN0009</strain>
    </source>
</reference>
<feature type="region of interest" description="Disordered" evidence="1">
    <location>
        <begin position="241"/>
        <end position="274"/>
    </location>
</feature>
<gene>
    <name evidence="2" type="ORF">CSOJ01_03584</name>
</gene>
<evidence type="ECO:0000313" key="3">
    <source>
        <dbReference type="Proteomes" id="UP000652219"/>
    </source>
</evidence>
<keyword evidence="3" id="KW-1185">Reference proteome</keyword>
<protein>
    <submittedName>
        <fullName evidence="2">Uncharacterized protein</fullName>
    </submittedName>
</protein>
<proteinExistence type="predicted"/>
<sequence length="274" mass="29409">MKDGERRRHWTTVFQAPHQSTASGPVEEAITKPSPSSLNPIVSSVPPCLVIALQKSAPFLHTTEEKTAMRRRGHRPVAAVLPPRPPICIVGLIYETQRPITHRAEGGFQEAAQPNFSPLRAMSGFAFGVTIPPVVLSRYAAALVTVAHFLDRPAAQSPSSLSESPLHQARLVTVGVNRARIAGPCRLGAATANPKVAPYRSLGKSQRCVWGVDPWHTGYDKPTSLTTAAAGGCNLTLEEAGARGKAQARRSRASGEEEGHSVKSTEERPFILIP</sequence>
<feature type="compositionally biased region" description="Basic and acidic residues" evidence="1">
    <location>
        <begin position="253"/>
        <end position="274"/>
    </location>
</feature>
<dbReference type="AlphaFoldDB" id="A0A8H6JMI0"/>
<dbReference type="Proteomes" id="UP000652219">
    <property type="component" value="Unassembled WGS sequence"/>
</dbReference>
<dbReference type="EMBL" id="WIGN01000036">
    <property type="protein sequence ID" value="KAF6815321.1"/>
    <property type="molecule type" value="Genomic_DNA"/>
</dbReference>
<organism evidence="2 3">
    <name type="scientific">Colletotrichum sojae</name>
    <dbReference type="NCBI Taxonomy" id="2175907"/>
    <lineage>
        <taxon>Eukaryota</taxon>
        <taxon>Fungi</taxon>
        <taxon>Dikarya</taxon>
        <taxon>Ascomycota</taxon>
        <taxon>Pezizomycotina</taxon>
        <taxon>Sordariomycetes</taxon>
        <taxon>Hypocreomycetidae</taxon>
        <taxon>Glomerellales</taxon>
        <taxon>Glomerellaceae</taxon>
        <taxon>Colletotrichum</taxon>
        <taxon>Colletotrichum orchidearum species complex</taxon>
    </lineage>
</organism>
<evidence type="ECO:0000313" key="2">
    <source>
        <dbReference type="EMBL" id="KAF6815321.1"/>
    </source>
</evidence>